<evidence type="ECO:0000256" key="5">
    <source>
        <dbReference type="PIRSR" id="PIRSR000350-4"/>
    </source>
</evidence>
<dbReference type="Gene3D" id="3.30.390.30">
    <property type="match status" value="1"/>
</dbReference>
<dbReference type="InterPro" id="IPR004099">
    <property type="entry name" value="Pyr_nucl-diS_OxRdtase_dimer"/>
</dbReference>
<dbReference type="PIRSF" id="PIRSF000350">
    <property type="entry name" value="Mercury_reductase_MerA"/>
    <property type="match status" value="1"/>
</dbReference>
<dbReference type="PRINTS" id="PR00411">
    <property type="entry name" value="PNDRDTASEI"/>
</dbReference>
<dbReference type="Gene3D" id="3.50.50.60">
    <property type="entry name" value="FAD/NAD(P)-binding domain"/>
    <property type="match status" value="2"/>
</dbReference>
<keyword evidence="6" id="KW-0732">Signal</keyword>
<dbReference type="GO" id="GO:0003955">
    <property type="term" value="F:NAD(P)H dehydrogenase (quinone) activity"/>
    <property type="evidence" value="ECO:0007669"/>
    <property type="project" value="TreeGrafter"/>
</dbReference>
<evidence type="ECO:0000313" key="10">
    <source>
        <dbReference type="Proteomes" id="UP001054902"/>
    </source>
</evidence>
<dbReference type="PANTHER" id="PTHR43014">
    <property type="entry name" value="MERCURIC REDUCTASE"/>
    <property type="match status" value="1"/>
</dbReference>
<evidence type="ECO:0000256" key="6">
    <source>
        <dbReference type="SAM" id="SignalP"/>
    </source>
</evidence>
<comment type="cofactor">
    <cofactor evidence="4">
        <name>FAD</name>
        <dbReference type="ChEBI" id="CHEBI:57692"/>
    </cofactor>
    <text evidence="4">Binds 1 FAD per subunit.</text>
</comment>
<dbReference type="InterPro" id="IPR016156">
    <property type="entry name" value="FAD/NAD-linked_Rdtase_dimer_sf"/>
</dbReference>
<evidence type="ECO:0000256" key="1">
    <source>
        <dbReference type="ARBA" id="ARBA00007532"/>
    </source>
</evidence>
<feature type="binding site" evidence="4">
    <location>
        <begin position="220"/>
        <end position="227"/>
    </location>
    <ligand>
        <name>NAD(+)</name>
        <dbReference type="ChEBI" id="CHEBI:57540"/>
    </ligand>
</feature>
<dbReference type="SUPFAM" id="SSF55424">
    <property type="entry name" value="FAD/NAD-linked reductases, dimerisation (C-terminal) domain"/>
    <property type="match status" value="1"/>
</dbReference>
<dbReference type="InterPro" id="IPR036188">
    <property type="entry name" value="FAD/NAD-bd_sf"/>
</dbReference>
<dbReference type="Proteomes" id="UP001054902">
    <property type="component" value="Unassembled WGS sequence"/>
</dbReference>
<keyword evidence="4" id="KW-0547">Nucleotide-binding</keyword>
<name>A0AAD3CYJ4_9STRA</name>
<dbReference type="EMBL" id="BLLK01000047">
    <property type="protein sequence ID" value="GFH54563.1"/>
    <property type="molecule type" value="Genomic_DNA"/>
</dbReference>
<evidence type="ECO:0000256" key="4">
    <source>
        <dbReference type="PIRSR" id="PIRSR000350-3"/>
    </source>
</evidence>
<feature type="binding site" evidence="4">
    <location>
        <position position="345"/>
    </location>
    <ligand>
        <name>FAD</name>
        <dbReference type="ChEBI" id="CHEBI:57692"/>
    </ligand>
</feature>
<dbReference type="PANTHER" id="PTHR43014:SF2">
    <property type="entry name" value="MERCURIC REDUCTASE"/>
    <property type="match status" value="1"/>
</dbReference>
<comment type="similarity">
    <text evidence="1">Belongs to the class-I pyridine nucleotide-disulfide oxidoreductase family.</text>
</comment>
<keyword evidence="2" id="KW-0285">Flavoprotein</keyword>
<feature type="binding site" evidence="4">
    <location>
        <position position="85"/>
    </location>
    <ligand>
        <name>FAD</name>
        <dbReference type="ChEBI" id="CHEBI:57692"/>
    </ligand>
</feature>
<reference evidence="9 10" key="1">
    <citation type="journal article" date="2021" name="Sci. Rep.">
        <title>The genome of the diatom Chaetoceros tenuissimus carries an ancient integrated fragment of an extant virus.</title>
        <authorList>
            <person name="Hongo Y."/>
            <person name="Kimura K."/>
            <person name="Takaki Y."/>
            <person name="Yoshida Y."/>
            <person name="Baba S."/>
            <person name="Kobayashi G."/>
            <person name="Nagasaki K."/>
            <person name="Hano T."/>
            <person name="Tomaru Y."/>
        </authorList>
    </citation>
    <scope>NUCLEOTIDE SEQUENCE [LARGE SCALE GENOMIC DNA]</scope>
    <source>
        <strain evidence="9 10">NIES-3715</strain>
    </source>
</reference>
<organism evidence="9 10">
    <name type="scientific">Chaetoceros tenuissimus</name>
    <dbReference type="NCBI Taxonomy" id="426638"/>
    <lineage>
        <taxon>Eukaryota</taxon>
        <taxon>Sar</taxon>
        <taxon>Stramenopiles</taxon>
        <taxon>Ochrophyta</taxon>
        <taxon>Bacillariophyta</taxon>
        <taxon>Coscinodiscophyceae</taxon>
        <taxon>Chaetocerotophycidae</taxon>
        <taxon>Chaetocerotales</taxon>
        <taxon>Chaetocerotaceae</taxon>
        <taxon>Chaetoceros</taxon>
    </lineage>
</organism>
<feature type="domain" description="FAD/NAD(P)-binding" evidence="8">
    <location>
        <begin position="39"/>
        <end position="360"/>
    </location>
</feature>
<dbReference type="AlphaFoldDB" id="A0AAD3CYJ4"/>
<dbReference type="InterPro" id="IPR001100">
    <property type="entry name" value="Pyr_nuc-diS_OxRdtase"/>
</dbReference>
<dbReference type="Pfam" id="PF07992">
    <property type="entry name" value="Pyr_redox_2"/>
    <property type="match status" value="1"/>
</dbReference>
<sequence>MKGSCSMLYYRCIGAALLFFPVVVHTFASPSPTSASKSYDLVVIGGGSAGLTAAKFAATFGKSACIIEKDRMGGDCTWTGCVPSKSILASAKAAQAVKKASDFGIEVGSVKVDLKAVKRRIDDNIQHIYDEDDSPEALKKLGVDVLQGVAKFDDAKKLRVFASSGSEDGFIEVSANDGILIATGAKPRLPSISGIQNVNFITYEQAFSLDTCPSKMTVIGCGPIGCELAQAYSRLGADVTVIAPICLPGEEPEANDVVQSVFEAEGIKYVKGFVTEVEKNGEGHSVSCSGGETIEGDLLLVATGRVPTVKGMDIEKIGVELNEGGGIKVDPTLQTSVKGLYAAGDCTGDRQFTHYAGYQGAVGARNILLPLTDPGVITHVPGTTFFDPEIASVGLTEKEAIEEFGEKKISVAFKRIDETDRGICEGNKYGFIKIIYKKRGYKILGATIASPVAGELIAEISVAMKTGLSFDMLATVMHTYPSHGFALQAMAAEVYYDKLVKSKPILNFLKWLGL</sequence>
<feature type="chain" id="PRO_5041965472" evidence="6">
    <location>
        <begin position="29"/>
        <end position="514"/>
    </location>
</feature>
<feature type="disulfide bond" description="Redox-active" evidence="5">
    <location>
        <begin position="76"/>
        <end position="81"/>
    </location>
</feature>
<comment type="caution">
    <text evidence="9">The sequence shown here is derived from an EMBL/GenBank/DDBJ whole genome shotgun (WGS) entry which is preliminary data.</text>
</comment>
<dbReference type="PRINTS" id="PR00368">
    <property type="entry name" value="FADPNR"/>
</dbReference>
<evidence type="ECO:0000313" key="9">
    <source>
        <dbReference type="EMBL" id="GFH54563.1"/>
    </source>
</evidence>
<feature type="binding site" evidence="4">
    <location>
        <position position="304"/>
    </location>
    <ligand>
        <name>NAD(+)</name>
        <dbReference type="ChEBI" id="CHEBI:57540"/>
    </ligand>
</feature>
<keyword evidence="3 4" id="KW-0274">FAD</keyword>
<evidence type="ECO:0000259" key="8">
    <source>
        <dbReference type="Pfam" id="PF07992"/>
    </source>
</evidence>
<accession>A0AAD3CYJ4</accession>
<gene>
    <name evidence="9" type="ORF">CTEN210_11039</name>
</gene>
<feature type="domain" description="Pyridine nucleotide-disulphide oxidoreductase dimerisation" evidence="7">
    <location>
        <begin position="380"/>
        <end position="486"/>
    </location>
</feature>
<evidence type="ECO:0000256" key="3">
    <source>
        <dbReference type="ARBA" id="ARBA00022827"/>
    </source>
</evidence>
<dbReference type="InterPro" id="IPR023753">
    <property type="entry name" value="FAD/NAD-binding_dom"/>
</dbReference>
<evidence type="ECO:0000256" key="2">
    <source>
        <dbReference type="ARBA" id="ARBA00022630"/>
    </source>
</evidence>
<feature type="signal peptide" evidence="6">
    <location>
        <begin position="1"/>
        <end position="28"/>
    </location>
</feature>
<protein>
    <submittedName>
        <fullName evidence="9">Mercuric reductase</fullName>
    </submittedName>
</protein>
<dbReference type="SUPFAM" id="SSF51905">
    <property type="entry name" value="FAD/NAD(P)-binding domain"/>
    <property type="match status" value="1"/>
</dbReference>
<dbReference type="Pfam" id="PF02852">
    <property type="entry name" value="Pyr_redox_dim"/>
    <property type="match status" value="1"/>
</dbReference>
<proteinExistence type="inferred from homology"/>
<keyword evidence="10" id="KW-1185">Reference proteome</keyword>
<evidence type="ECO:0000259" key="7">
    <source>
        <dbReference type="Pfam" id="PF02852"/>
    </source>
</evidence>
<dbReference type="GO" id="GO:0050660">
    <property type="term" value="F:flavin adenine dinucleotide binding"/>
    <property type="evidence" value="ECO:0007669"/>
    <property type="project" value="TreeGrafter"/>
</dbReference>
<keyword evidence="4" id="KW-0520">NAD</keyword>